<protein>
    <recommendedName>
        <fullName evidence="1">Exocyst complex component Sec10-like alpha-helical bundle domain-containing protein</fullName>
    </recommendedName>
</protein>
<dbReference type="InterPro" id="IPR048627">
    <property type="entry name" value="Sec10_HB"/>
</dbReference>
<sequence>MDKIQFIFEHEQLPTDFNPQLASEMDEVDKGLSKLKGLNMGYIQRIGPSGVAKKVTNLLSNHCNLLINSAEKSTIDVFQQEVSTRFFNLICKNIKRSIISTEGAITLISDLNMYYSFVAKLKQKSVLPYFVALKTIGQIYLISSDDAKAIGKLVSDLTVFNGIFTQEEIYEFVQRRADWLKIRKDVEKVIYGFGVSDCVLM</sequence>
<dbReference type="AlphaFoldDB" id="A0A1D2VI23"/>
<dbReference type="STRING" id="1344418.A0A1D2VI23"/>
<dbReference type="OrthoDB" id="5554140at2759"/>
<keyword evidence="3" id="KW-1185">Reference proteome</keyword>
<dbReference type="GO" id="GO:0000145">
    <property type="term" value="C:exocyst"/>
    <property type="evidence" value="ECO:0007669"/>
    <property type="project" value="TreeGrafter"/>
</dbReference>
<evidence type="ECO:0000313" key="2">
    <source>
        <dbReference type="EMBL" id="ODV61298.1"/>
    </source>
</evidence>
<organism evidence="2 3">
    <name type="scientific">Ascoidea rubescens DSM 1968</name>
    <dbReference type="NCBI Taxonomy" id="1344418"/>
    <lineage>
        <taxon>Eukaryota</taxon>
        <taxon>Fungi</taxon>
        <taxon>Dikarya</taxon>
        <taxon>Ascomycota</taxon>
        <taxon>Saccharomycotina</taxon>
        <taxon>Saccharomycetes</taxon>
        <taxon>Ascoideaceae</taxon>
        <taxon>Ascoidea</taxon>
    </lineage>
</organism>
<dbReference type="InParanoid" id="A0A1D2VI23"/>
<dbReference type="GeneID" id="30968196"/>
<dbReference type="EMBL" id="KV454480">
    <property type="protein sequence ID" value="ODV61298.1"/>
    <property type="molecule type" value="Genomic_DNA"/>
</dbReference>
<dbReference type="Proteomes" id="UP000095038">
    <property type="component" value="Unassembled WGS sequence"/>
</dbReference>
<evidence type="ECO:0000313" key="3">
    <source>
        <dbReference type="Proteomes" id="UP000095038"/>
    </source>
</evidence>
<dbReference type="PANTHER" id="PTHR12100:SF1">
    <property type="entry name" value="RECYCLIN-1"/>
    <property type="match status" value="1"/>
</dbReference>
<feature type="domain" description="Exocyst complex component Sec10-like alpha-helical bundle" evidence="1">
    <location>
        <begin position="1"/>
        <end position="185"/>
    </location>
</feature>
<dbReference type="InterPro" id="IPR009976">
    <property type="entry name" value="Sec10-like"/>
</dbReference>
<reference evidence="3" key="1">
    <citation type="submission" date="2016-05" db="EMBL/GenBank/DDBJ databases">
        <title>Comparative genomics of biotechnologically important yeasts.</title>
        <authorList>
            <consortium name="DOE Joint Genome Institute"/>
            <person name="Riley R."/>
            <person name="Haridas S."/>
            <person name="Wolfe K.H."/>
            <person name="Lopes M.R."/>
            <person name="Hittinger C.T."/>
            <person name="Goker M."/>
            <person name="Salamov A."/>
            <person name="Wisecaver J."/>
            <person name="Long T.M."/>
            <person name="Aerts A.L."/>
            <person name="Barry K."/>
            <person name="Choi C."/>
            <person name="Clum A."/>
            <person name="Coughlan A.Y."/>
            <person name="Deshpande S."/>
            <person name="Douglass A.P."/>
            <person name="Hanson S.J."/>
            <person name="Klenk H.-P."/>
            <person name="Labutti K."/>
            <person name="Lapidus A."/>
            <person name="Lindquist E."/>
            <person name="Lipzen A."/>
            <person name="Meier-Kolthoff J.P."/>
            <person name="Ohm R.A."/>
            <person name="Otillar R.P."/>
            <person name="Pangilinan J."/>
            <person name="Peng Y."/>
            <person name="Rokas A."/>
            <person name="Rosa C.A."/>
            <person name="Scheuner C."/>
            <person name="Sibirny A.A."/>
            <person name="Slot J.C."/>
            <person name="Stielow J.B."/>
            <person name="Sun H."/>
            <person name="Kurtzman C.P."/>
            <person name="Blackwell M."/>
            <person name="Grigoriev I.V."/>
            <person name="Jeffries T.W."/>
        </authorList>
    </citation>
    <scope>NUCLEOTIDE SEQUENCE [LARGE SCALE GENOMIC DNA]</scope>
    <source>
        <strain evidence="3">DSM 1968</strain>
    </source>
</reference>
<name>A0A1D2VI23_9ASCO</name>
<proteinExistence type="predicted"/>
<dbReference type="RefSeq" id="XP_020047605.1">
    <property type="nucleotide sequence ID" value="XM_020194560.1"/>
</dbReference>
<dbReference type="GO" id="GO:0006887">
    <property type="term" value="P:exocytosis"/>
    <property type="evidence" value="ECO:0007669"/>
    <property type="project" value="TreeGrafter"/>
</dbReference>
<gene>
    <name evidence="2" type="ORF">ASCRUDRAFT_81013</name>
</gene>
<accession>A0A1D2VI23</accession>
<dbReference type="GO" id="GO:0006893">
    <property type="term" value="P:Golgi to plasma membrane transport"/>
    <property type="evidence" value="ECO:0007669"/>
    <property type="project" value="TreeGrafter"/>
</dbReference>
<evidence type="ECO:0000259" key="1">
    <source>
        <dbReference type="Pfam" id="PF07393"/>
    </source>
</evidence>
<dbReference type="PANTHER" id="PTHR12100">
    <property type="entry name" value="SEC10"/>
    <property type="match status" value="1"/>
</dbReference>
<dbReference type="Pfam" id="PF07393">
    <property type="entry name" value="Sec10_HB"/>
    <property type="match status" value="1"/>
</dbReference>